<dbReference type="Proteomes" id="UP000695007">
    <property type="component" value="Unplaced"/>
</dbReference>
<evidence type="ECO:0000259" key="1">
    <source>
        <dbReference type="Pfam" id="PF00089"/>
    </source>
</evidence>
<dbReference type="PANTHER" id="PTHR24260:SF136">
    <property type="entry name" value="GH08193P-RELATED"/>
    <property type="match status" value="1"/>
</dbReference>
<dbReference type="PANTHER" id="PTHR24260">
    <property type="match status" value="1"/>
</dbReference>
<dbReference type="InterPro" id="IPR043504">
    <property type="entry name" value="Peptidase_S1_PA_chymotrypsin"/>
</dbReference>
<dbReference type="AlphaFoldDB" id="A0AAJ6YCN0"/>
<dbReference type="GeneID" id="105360378"/>
<reference evidence="3" key="1">
    <citation type="submission" date="2025-08" db="UniProtKB">
        <authorList>
            <consortium name="RefSeq"/>
        </authorList>
    </citation>
    <scope>IDENTIFICATION</scope>
</reference>
<dbReference type="SUPFAM" id="SSF50494">
    <property type="entry name" value="Trypsin-like serine proteases"/>
    <property type="match status" value="1"/>
</dbReference>
<dbReference type="RefSeq" id="XP_011495571.1">
    <property type="nucleotide sequence ID" value="XM_011497269.1"/>
</dbReference>
<sequence length="130" mass="14691">MRLTICFLFIQNIFYNKAMVGENVRRAVDQEFPYIVSIKVINNLNREPESDHGCAGIILSPKDILTVAHCLDGVLMIKIEVIVGSVDIRQGTKYQPNEFITYNSWAKNNNKALIQTDNDIAVLKCKLSGF</sequence>
<evidence type="ECO:0000313" key="2">
    <source>
        <dbReference type="Proteomes" id="UP000695007"/>
    </source>
</evidence>
<dbReference type="InterPro" id="IPR001254">
    <property type="entry name" value="Trypsin_dom"/>
</dbReference>
<dbReference type="KEGG" id="csol:105360378"/>
<feature type="domain" description="Peptidase S1" evidence="1">
    <location>
        <begin position="25"/>
        <end position="126"/>
    </location>
</feature>
<proteinExistence type="predicted"/>
<dbReference type="InterPro" id="IPR051333">
    <property type="entry name" value="CLIP_Serine_Protease"/>
</dbReference>
<keyword evidence="2" id="KW-1185">Reference proteome</keyword>
<dbReference type="Pfam" id="PF00089">
    <property type="entry name" value="Trypsin"/>
    <property type="match status" value="1"/>
</dbReference>
<dbReference type="Gene3D" id="2.40.10.10">
    <property type="entry name" value="Trypsin-like serine proteases"/>
    <property type="match status" value="1"/>
</dbReference>
<organism evidence="2 3">
    <name type="scientific">Ceratosolen solmsi marchali</name>
    <dbReference type="NCBI Taxonomy" id="326594"/>
    <lineage>
        <taxon>Eukaryota</taxon>
        <taxon>Metazoa</taxon>
        <taxon>Ecdysozoa</taxon>
        <taxon>Arthropoda</taxon>
        <taxon>Hexapoda</taxon>
        <taxon>Insecta</taxon>
        <taxon>Pterygota</taxon>
        <taxon>Neoptera</taxon>
        <taxon>Endopterygota</taxon>
        <taxon>Hymenoptera</taxon>
        <taxon>Apocrita</taxon>
        <taxon>Proctotrupomorpha</taxon>
        <taxon>Chalcidoidea</taxon>
        <taxon>Agaonidae</taxon>
        <taxon>Agaoninae</taxon>
        <taxon>Ceratosolen</taxon>
    </lineage>
</organism>
<dbReference type="GO" id="GO:0006508">
    <property type="term" value="P:proteolysis"/>
    <property type="evidence" value="ECO:0007669"/>
    <property type="project" value="InterPro"/>
</dbReference>
<accession>A0AAJ6YCN0</accession>
<dbReference type="GO" id="GO:0004252">
    <property type="term" value="F:serine-type endopeptidase activity"/>
    <property type="evidence" value="ECO:0007669"/>
    <property type="project" value="InterPro"/>
</dbReference>
<gene>
    <name evidence="3" type="primary">LOC105360378</name>
</gene>
<protein>
    <submittedName>
        <fullName evidence="3">Chymotrypsin BI-like</fullName>
    </submittedName>
</protein>
<dbReference type="InterPro" id="IPR009003">
    <property type="entry name" value="Peptidase_S1_PA"/>
</dbReference>
<evidence type="ECO:0000313" key="3">
    <source>
        <dbReference type="RefSeq" id="XP_011495571.1"/>
    </source>
</evidence>
<name>A0AAJ6YCN0_9HYME</name>